<comment type="caution">
    <text evidence="1">The sequence shown here is derived from an EMBL/GenBank/DDBJ whole genome shotgun (WGS) entry which is preliminary data.</text>
</comment>
<gene>
    <name evidence="1" type="ORF">KIN20_031279</name>
</gene>
<evidence type="ECO:0000313" key="1">
    <source>
        <dbReference type="EMBL" id="KAJ1369732.1"/>
    </source>
</evidence>
<keyword evidence="2" id="KW-1185">Reference proteome</keyword>
<dbReference type="Proteomes" id="UP001196413">
    <property type="component" value="Unassembled WGS sequence"/>
</dbReference>
<sequence>MSRVDGTTDVDNLKRHILENQSFKDLHPKTFNIAQINENAMLESDLNQEDSMEDEANVVNPPISTVFNPDRCTELCGNTTPTMKEFPESQLQNSNVIEFTSTTNPLEIPWTFMAVPRDNQVMPSHNMKNTQS</sequence>
<evidence type="ECO:0000313" key="2">
    <source>
        <dbReference type="Proteomes" id="UP001196413"/>
    </source>
</evidence>
<protein>
    <submittedName>
        <fullName evidence="1">Uncharacterized protein</fullName>
    </submittedName>
</protein>
<organism evidence="1 2">
    <name type="scientific">Parelaphostrongylus tenuis</name>
    <name type="common">Meningeal worm</name>
    <dbReference type="NCBI Taxonomy" id="148309"/>
    <lineage>
        <taxon>Eukaryota</taxon>
        <taxon>Metazoa</taxon>
        <taxon>Ecdysozoa</taxon>
        <taxon>Nematoda</taxon>
        <taxon>Chromadorea</taxon>
        <taxon>Rhabditida</taxon>
        <taxon>Rhabditina</taxon>
        <taxon>Rhabditomorpha</taxon>
        <taxon>Strongyloidea</taxon>
        <taxon>Metastrongylidae</taxon>
        <taxon>Parelaphostrongylus</taxon>
    </lineage>
</organism>
<accession>A0AAD5R4W4</accession>
<proteinExistence type="predicted"/>
<name>A0AAD5R4W4_PARTN</name>
<dbReference type="AlphaFoldDB" id="A0AAD5R4W4"/>
<reference evidence="1" key="1">
    <citation type="submission" date="2021-06" db="EMBL/GenBank/DDBJ databases">
        <title>Parelaphostrongylus tenuis whole genome reference sequence.</title>
        <authorList>
            <person name="Garwood T.J."/>
            <person name="Larsen P.A."/>
            <person name="Fountain-Jones N.M."/>
            <person name="Garbe J.R."/>
            <person name="Macchietto M.G."/>
            <person name="Kania S.A."/>
            <person name="Gerhold R.W."/>
            <person name="Richards J.E."/>
            <person name="Wolf T.M."/>
        </authorList>
    </citation>
    <scope>NUCLEOTIDE SEQUENCE</scope>
    <source>
        <strain evidence="1">MNPRO001-30</strain>
        <tissue evidence="1">Meninges</tissue>
    </source>
</reference>
<dbReference type="EMBL" id="JAHQIW010006666">
    <property type="protein sequence ID" value="KAJ1369732.1"/>
    <property type="molecule type" value="Genomic_DNA"/>
</dbReference>